<accession>A0A8F9XIU3</accession>
<dbReference type="Proteomes" id="UP000825051">
    <property type="component" value="Chromosome"/>
</dbReference>
<evidence type="ECO:0000313" key="2">
    <source>
        <dbReference type="EMBL" id="QYM77963.1"/>
    </source>
</evidence>
<sequence>MELPTDSLLLRVYLGESDRHDGRPLYEVIVLKARAAGLAGATVLRSPMGFGAASHLHTAKILRLSADLPIVIELVDAEAKINAFLPQLEPLMDGGLITLQPVKVVHYRAGAPDVSPSA</sequence>
<dbReference type="RefSeq" id="WP_220161067.1">
    <property type="nucleotide sequence ID" value="NZ_CP080507.1"/>
</dbReference>
<dbReference type="InterPro" id="IPR015867">
    <property type="entry name" value="N-reg_PII/ATP_PRibTrfase_C"/>
</dbReference>
<dbReference type="PANTHER" id="PTHR35983">
    <property type="entry name" value="UPF0166 PROTEIN TM_0021"/>
    <property type="match status" value="1"/>
</dbReference>
<dbReference type="EMBL" id="CP080507">
    <property type="protein sequence ID" value="QYM77963.1"/>
    <property type="molecule type" value="Genomic_DNA"/>
</dbReference>
<gene>
    <name evidence="2" type="ORF">K0B96_11640</name>
</gene>
<dbReference type="InterPro" id="IPR011322">
    <property type="entry name" value="N-reg_PII-like_a/b"/>
</dbReference>
<comment type="similarity">
    <text evidence="1">Belongs to the UPF0166 family.</text>
</comment>
<dbReference type="InterPro" id="IPR003793">
    <property type="entry name" value="UPF0166"/>
</dbReference>
<dbReference type="Pfam" id="PF02641">
    <property type="entry name" value="DUF190"/>
    <property type="match status" value="1"/>
</dbReference>
<dbReference type="PANTHER" id="PTHR35983:SF1">
    <property type="entry name" value="UPF0166 PROTEIN TM_0021"/>
    <property type="match status" value="1"/>
</dbReference>
<dbReference type="Gene3D" id="3.30.70.120">
    <property type="match status" value="1"/>
</dbReference>
<dbReference type="AlphaFoldDB" id="A0A8F9XIU3"/>
<evidence type="ECO:0000313" key="3">
    <source>
        <dbReference type="Proteomes" id="UP000825051"/>
    </source>
</evidence>
<name>A0A8F9XIU3_9BACT</name>
<organism evidence="2 3">
    <name type="scientific">Horticoccus luteus</name>
    <dbReference type="NCBI Taxonomy" id="2862869"/>
    <lineage>
        <taxon>Bacteria</taxon>
        <taxon>Pseudomonadati</taxon>
        <taxon>Verrucomicrobiota</taxon>
        <taxon>Opitutia</taxon>
        <taxon>Opitutales</taxon>
        <taxon>Opitutaceae</taxon>
        <taxon>Horticoccus</taxon>
    </lineage>
</organism>
<dbReference type="SUPFAM" id="SSF54913">
    <property type="entry name" value="GlnB-like"/>
    <property type="match status" value="1"/>
</dbReference>
<proteinExistence type="inferred from homology"/>
<keyword evidence="3" id="KW-1185">Reference proteome</keyword>
<evidence type="ECO:0000256" key="1">
    <source>
        <dbReference type="ARBA" id="ARBA00010554"/>
    </source>
</evidence>
<reference evidence="2" key="1">
    <citation type="submission" date="2021-08" db="EMBL/GenBank/DDBJ databases">
        <title>Genome of a novel bacterium of the phylum Verrucomicrobia, Oleiharenicola sp. KSB-15.</title>
        <authorList>
            <person name="Chung J.-H."/>
            <person name="Ahn J.-H."/>
            <person name="Yoon Y."/>
            <person name="Kim D.-Y."/>
            <person name="An S.-H."/>
            <person name="Park I."/>
            <person name="Yeon J."/>
        </authorList>
    </citation>
    <scope>NUCLEOTIDE SEQUENCE</scope>
    <source>
        <strain evidence="2">KSB-15</strain>
    </source>
</reference>
<dbReference type="KEGG" id="ole:K0B96_11640"/>
<protein>
    <submittedName>
        <fullName evidence="2">DUF190 domain-containing protein</fullName>
    </submittedName>
</protein>